<dbReference type="OrthoDB" id="8194935at2759"/>
<sequence length="136" mass="15669">FAEMRSKFTQNATRRSLLASIASIYDLLGLISTITVKMIILHQKVCYAKCKWDELLPPDLMKEWKSILNEFKEIDSIEIDRNYCFDDPNDPITNVQIHSFSDASENMIAATIYGRFNLSAPKDVSDTFAIRSERRI</sequence>
<protein>
    <submittedName>
        <fullName evidence="1">Uncharacterized protein</fullName>
    </submittedName>
</protein>
<evidence type="ECO:0000313" key="1">
    <source>
        <dbReference type="EnsemblMetazoa" id="CLYHEMP023761.1"/>
    </source>
</evidence>
<dbReference type="Pfam" id="PF05380">
    <property type="entry name" value="Peptidase_A17"/>
    <property type="match status" value="1"/>
</dbReference>
<dbReference type="PANTHER" id="PTHR22955">
    <property type="entry name" value="RETROTRANSPOSON"/>
    <property type="match status" value="1"/>
</dbReference>
<dbReference type="EnsemblMetazoa" id="CLYHEMT023761.1">
    <property type="protein sequence ID" value="CLYHEMP023761.1"/>
    <property type="gene ID" value="CLYHEMG023761"/>
</dbReference>
<reference evidence="1" key="1">
    <citation type="submission" date="2021-01" db="UniProtKB">
        <authorList>
            <consortium name="EnsemblMetazoa"/>
        </authorList>
    </citation>
    <scope>IDENTIFICATION</scope>
</reference>
<proteinExistence type="predicted"/>
<keyword evidence="2" id="KW-1185">Reference proteome</keyword>
<accession>A0A7M5XIF7</accession>
<evidence type="ECO:0000313" key="2">
    <source>
        <dbReference type="Proteomes" id="UP000594262"/>
    </source>
</evidence>
<organism evidence="1 2">
    <name type="scientific">Clytia hemisphaerica</name>
    <dbReference type="NCBI Taxonomy" id="252671"/>
    <lineage>
        <taxon>Eukaryota</taxon>
        <taxon>Metazoa</taxon>
        <taxon>Cnidaria</taxon>
        <taxon>Hydrozoa</taxon>
        <taxon>Hydroidolina</taxon>
        <taxon>Leptothecata</taxon>
        <taxon>Obeliida</taxon>
        <taxon>Clytiidae</taxon>
        <taxon>Clytia</taxon>
    </lineage>
</organism>
<dbReference type="PANTHER" id="PTHR22955:SF67">
    <property type="entry name" value="ASPARTIC PUTATIVE DOMAIN-CONTAINING PROTEIN-RELATED"/>
    <property type="match status" value="1"/>
</dbReference>
<dbReference type="InterPro" id="IPR008042">
    <property type="entry name" value="Retrotrans_Pao"/>
</dbReference>
<name>A0A7M5XIF7_9CNID</name>
<dbReference type="Proteomes" id="UP000594262">
    <property type="component" value="Unplaced"/>
</dbReference>
<dbReference type="AlphaFoldDB" id="A0A7M5XIF7"/>